<evidence type="ECO:0000313" key="3">
    <source>
        <dbReference type="EMBL" id="KAF0694469.1"/>
    </source>
</evidence>
<feature type="non-terminal residue" evidence="3">
    <location>
        <position position="1"/>
    </location>
</feature>
<keyword evidence="4" id="KW-1185">Reference proteome</keyword>
<feature type="domain" description="PiggyBac transposable element-derived protein 4 C-terminal zinc-finger" evidence="1">
    <location>
        <begin position="442"/>
        <end position="496"/>
    </location>
</feature>
<evidence type="ECO:0000259" key="1">
    <source>
        <dbReference type="Pfam" id="PF13842"/>
    </source>
</evidence>
<dbReference type="InterPro" id="IPR032718">
    <property type="entry name" value="PGBD4_Znf_C"/>
</dbReference>
<feature type="domain" description="PiggyBac transposable element-derived protein" evidence="2">
    <location>
        <begin position="38"/>
        <end position="397"/>
    </location>
</feature>
<dbReference type="InterPro" id="IPR029526">
    <property type="entry name" value="PGBD"/>
</dbReference>
<dbReference type="Proteomes" id="UP000478052">
    <property type="component" value="Unassembled WGS sequence"/>
</dbReference>
<gene>
    <name evidence="3" type="ORF">FWK35_00038239</name>
</gene>
<dbReference type="PANTHER" id="PTHR46599">
    <property type="entry name" value="PIGGYBAC TRANSPOSABLE ELEMENT-DERIVED PROTEIN 4"/>
    <property type="match status" value="1"/>
</dbReference>
<name>A0A6G0VKY1_APHCR</name>
<organism evidence="3 4">
    <name type="scientific">Aphis craccivora</name>
    <name type="common">Cowpea aphid</name>
    <dbReference type="NCBI Taxonomy" id="307492"/>
    <lineage>
        <taxon>Eukaryota</taxon>
        <taxon>Metazoa</taxon>
        <taxon>Ecdysozoa</taxon>
        <taxon>Arthropoda</taxon>
        <taxon>Hexapoda</taxon>
        <taxon>Insecta</taxon>
        <taxon>Pterygota</taxon>
        <taxon>Neoptera</taxon>
        <taxon>Paraneoptera</taxon>
        <taxon>Hemiptera</taxon>
        <taxon>Sternorrhyncha</taxon>
        <taxon>Aphidomorpha</taxon>
        <taxon>Aphidoidea</taxon>
        <taxon>Aphididae</taxon>
        <taxon>Aphidini</taxon>
        <taxon>Aphis</taxon>
        <taxon>Aphis</taxon>
    </lineage>
</organism>
<reference evidence="3 4" key="1">
    <citation type="submission" date="2019-08" db="EMBL/GenBank/DDBJ databases">
        <title>Whole genome of Aphis craccivora.</title>
        <authorList>
            <person name="Voronova N.V."/>
            <person name="Shulinski R.S."/>
            <person name="Bandarenka Y.V."/>
            <person name="Zhorov D.G."/>
            <person name="Warner D."/>
        </authorList>
    </citation>
    <scope>NUCLEOTIDE SEQUENCE [LARGE SCALE GENOMIC DNA]</scope>
    <source>
        <strain evidence="3">180601</strain>
        <tissue evidence="3">Whole Body</tissue>
    </source>
</reference>
<evidence type="ECO:0000313" key="4">
    <source>
        <dbReference type="Proteomes" id="UP000478052"/>
    </source>
</evidence>
<dbReference type="EMBL" id="VUJU01015363">
    <property type="protein sequence ID" value="KAF0694469.1"/>
    <property type="molecule type" value="Genomic_DNA"/>
</dbReference>
<sequence length="498" mass="58818">EPKKSQTHNIWLNDSPDLDPIVFKENTGLKIYPNGDKPIDFFDLLVTDDFYDFVLEETNNYAAELYLTRSSNKSRISKWIELTKNELKAFFGLVFHTGTIKMPRMADYWKTDKLFNLNCFREVMSRNRYMLIMRALHFSRNPERGAGGSKPSRLYKIDTVVEYFNNRMLEVYQPSKQLSLDESMVLWRGRLVFRQYIKNKRHKYGIKLYMLTEPNGLVLNILIYSGQGTDSTPEQSHTEHVVYRLMENHLDKGHSLFMDNYYNSSSLAHTLLQRKTYCTGTLRNNRKNNPKEVISKKLKTGETACKYTKDGVCIVKWKDKREVLAISSEFKNEMVEAQNKYGQSKLKPLPISEYNKFMSGIDRQDQMMSYYPCERKTLRWYKKIAIHFLQIALLNSFLLYCKNVKKISYYDFRISVINSLISSNKDTISDTIRLPCSLLPQRHLPIKVDKNRKNRYIRKRCRICVTKGKRTETIYYCNKCEDQPGLCLELCFEEYHNK</sequence>
<dbReference type="OrthoDB" id="6628858at2759"/>
<dbReference type="PANTHER" id="PTHR46599:SF3">
    <property type="entry name" value="PIGGYBAC TRANSPOSABLE ELEMENT-DERIVED PROTEIN 4"/>
    <property type="match status" value="1"/>
</dbReference>
<dbReference type="AlphaFoldDB" id="A0A6G0VKY1"/>
<dbReference type="Pfam" id="PF13843">
    <property type="entry name" value="DDE_Tnp_1_7"/>
    <property type="match status" value="1"/>
</dbReference>
<feature type="non-terminal residue" evidence="3">
    <location>
        <position position="498"/>
    </location>
</feature>
<protein>
    <submittedName>
        <fullName evidence="3">PiggyBac transposable element-derived protein 4-like</fullName>
    </submittedName>
</protein>
<proteinExistence type="predicted"/>
<comment type="caution">
    <text evidence="3">The sequence shown here is derived from an EMBL/GenBank/DDBJ whole genome shotgun (WGS) entry which is preliminary data.</text>
</comment>
<accession>A0A6G0VKY1</accession>
<dbReference type="Pfam" id="PF13842">
    <property type="entry name" value="zf-Tnp_2"/>
    <property type="match status" value="1"/>
</dbReference>
<evidence type="ECO:0000259" key="2">
    <source>
        <dbReference type="Pfam" id="PF13843"/>
    </source>
</evidence>